<evidence type="ECO:0000313" key="2">
    <source>
        <dbReference type="EMBL" id="PMD35126.1"/>
    </source>
</evidence>
<evidence type="ECO:0000256" key="1">
    <source>
        <dbReference type="SAM" id="MobiDB-lite"/>
    </source>
</evidence>
<sequence length="155" mass="16968">MQTQPQSMPSSPRMQASKHITAITNTALLPAQSSSNPPLLITAPRSSEASPLHGKPRIPSHPTPSPSSASTPRLRILSSPLQRQSPALVSCHRIPQVHLIGFQTSITLVDLPHLSLRPFIFGVFSCVLSLCQSPRTSCLGLGRWNELSRRYCRYP</sequence>
<organism evidence="2 3">
    <name type="scientific">Hyaloscypha variabilis (strain UAMH 11265 / GT02V1 / F)</name>
    <name type="common">Meliniomyces variabilis</name>
    <dbReference type="NCBI Taxonomy" id="1149755"/>
    <lineage>
        <taxon>Eukaryota</taxon>
        <taxon>Fungi</taxon>
        <taxon>Dikarya</taxon>
        <taxon>Ascomycota</taxon>
        <taxon>Pezizomycotina</taxon>
        <taxon>Leotiomycetes</taxon>
        <taxon>Helotiales</taxon>
        <taxon>Hyaloscyphaceae</taxon>
        <taxon>Hyaloscypha</taxon>
        <taxon>Hyaloscypha variabilis</taxon>
    </lineage>
</organism>
<protein>
    <submittedName>
        <fullName evidence="2">Uncharacterized protein</fullName>
    </submittedName>
</protein>
<feature type="compositionally biased region" description="Polar residues" evidence="1">
    <location>
        <begin position="22"/>
        <end position="37"/>
    </location>
</feature>
<reference evidence="2 3" key="1">
    <citation type="submission" date="2016-04" db="EMBL/GenBank/DDBJ databases">
        <title>A degradative enzymes factory behind the ericoid mycorrhizal symbiosis.</title>
        <authorList>
            <consortium name="DOE Joint Genome Institute"/>
            <person name="Martino E."/>
            <person name="Morin E."/>
            <person name="Grelet G."/>
            <person name="Kuo A."/>
            <person name="Kohler A."/>
            <person name="Daghino S."/>
            <person name="Barry K."/>
            <person name="Choi C."/>
            <person name="Cichocki N."/>
            <person name="Clum A."/>
            <person name="Copeland A."/>
            <person name="Hainaut M."/>
            <person name="Haridas S."/>
            <person name="Labutti K."/>
            <person name="Lindquist E."/>
            <person name="Lipzen A."/>
            <person name="Khouja H.-R."/>
            <person name="Murat C."/>
            <person name="Ohm R."/>
            <person name="Olson A."/>
            <person name="Spatafora J."/>
            <person name="Veneault-Fourrey C."/>
            <person name="Henrissat B."/>
            <person name="Grigoriev I."/>
            <person name="Martin F."/>
            <person name="Perotto S."/>
        </authorList>
    </citation>
    <scope>NUCLEOTIDE SEQUENCE [LARGE SCALE GENOMIC DNA]</scope>
    <source>
        <strain evidence="2 3">F</strain>
    </source>
</reference>
<feature type="compositionally biased region" description="Polar residues" evidence="1">
    <location>
        <begin position="1"/>
        <end position="14"/>
    </location>
</feature>
<keyword evidence="3" id="KW-1185">Reference proteome</keyword>
<gene>
    <name evidence="2" type="ORF">L207DRAFT_107256</name>
</gene>
<dbReference type="EMBL" id="KZ613952">
    <property type="protein sequence ID" value="PMD35126.1"/>
    <property type="molecule type" value="Genomic_DNA"/>
</dbReference>
<name>A0A2J6R9E6_HYAVF</name>
<dbReference type="Proteomes" id="UP000235786">
    <property type="component" value="Unassembled WGS sequence"/>
</dbReference>
<proteinExistence type="predicted"/>
<dbReference type="AlphaFoldDB" id="A0A2J6R9E6"/>
<feature type="region of interest" description="Disordered" evidence="1">
    <location>
        <begin position="1"/>
        <end position="73"/>
    </location>
</feature>
<accession>A0A2J6R9E6</accession>
<evidence type="ECO:0000313" key="3">
    <source>
        <dbReference type="Proteomes" id="UP000235786"/>
    </source>
</evidence>